<evidence type="ECO:0000313" key="2">
    <source>
        <dbReference type="EMBL" id="KAK1261077.1"/>
    </source>
</evidence>
<comment type="caution">
    <text evidence="2">The sequence shown here is derived from an EMBL/GenBank/DDBJ whole genome shotgun (WGS) entry which is preliminary data.</text>
</comment>
<evidence type="ECO:0000256" key="1">
    <source>
        <dbReference type="SAM" id="SignalP"/>
    </source>
</evidence>
<keyword evidence="3" id="KW-1185">Reference proteome</keyword>
<evidence type="ECO:0000313" key="3">
    <source>
        <dbReference type="Proteomes" id="UP001179952"/>
    </source>
</evidence>
<gene>
    <name evidence="2" type="ORF">QJS04_geneDACA002131</name>
</gene>
<accession>A0AAV9AAD0</accession>
<name>A0AAV9AAD0_ACOGR</name>
<sequence>MKFMAMIKVLLLFFLLFFTFVESVQIYPERPRYCYSAAKKSFDSTKDKLIFLEQRLRKHFMKDEYIPADSPAWNSLSFDGEGLCVTRPAP</sequence>
<organism evidence="2 3">
    <name type="scientific">Acorus gramineus</name>
    <name type="common">Dwarf sweet flag</name>
    <dbReference type="NCBI Taxonomy" id="55184"/>
    <lineage>
        <taxon>Eukaryota</taxon>
        <taxon>Viridiplantae</taxon>
        <taxon>Streptophyta</taxon>
        <taxon>Embryophyta</taxon>
        <taxon>Tracheophyta</taxon>
        <taxon>Spermatophyta</taxon>
        <taxon>Magnoliopsida</taxon>
        <taxon>Liliopsida</taxon>
        <taxon>Acoraceae</taxon>
        <taxon>Acorus</taxon>
    </lineage>
</organism>
<dbReference type="AlphaFoldDB" id="A0AAV9AAD0"/>
<reference evidence="2" key="1">
    <citation type="journal article" date="2023" name="Nat. Commun.">
        <title>Diploid and tetraploid genomes of Acorus and the evolution of monocots.</title>
        <authorList>
            <person name="Ma L."/>
            <person name="Liu K.W."/>
            <person name="Li Z."/>
            <person name="Hsiao Y.Y."/>
            <person name="Qi Y."/>
            <person name="Fu T."/>
            <person name="Tang G.D."/>
            <person name="Zhang D."/>
            <person name="Sun W.H."/>
            <person name="Liu D.K."/>
            <person name="Li Y."/>
            <person name="Chen G.Z."/>
            <person name="Liu X.D."/>
            <person name="Liao X.Y."/>
            <person name="Jiang Y.T."/>
            <person name="Yu X."/>
            <person name="Hao Y."/>
            <person name="Huang J."/>
            <person name="Zhao X.W."/>
            <person name="Ke S."/>
            <person name="Chen Y.Y."/>
            <person name="Wu W.L."/>
            <person name="Hsu J.L."/>
            <person name="Lin Y.F."/>
            <person name="Huang M.D."/>
            <person name="Li C.Y."/>
            <person name="Huang L."/>
            <person name="Wang Z.W."/>
            <person name="Zhao X."/>
            <person name="Zhong W.Y."/>
            <person name="Peng D.H."/>
            <person name="Ahmad S."/>
            <person name="Lan S."/>
            <person name="Zhang J.S."/>
            <person name="Tsai W.C."/>
            <person name="Van de Peer Y."/>
            <person name="Liu Z.J."/>
        </authorList>
    </citation>
    <scope>NUCLEOTIDE SEQUENCE</scope>
    <source>
        <strain evidence="2">SCP</strain>
    </source>
</reference>
<dbReference type="Proteomes" id="UP001179952">
    <property type="component" value="Unassembled WGS sequence"/>
</dbReference>
<proteinExistence type="predicted"/>
<feature type="signal peptide" evidence="1">
    <location>
        <begin position="1"/>
        <end position="23"/>
    </location>
</feature>
<reference evidence="2" key="2">
    <citation type="submission" date="2023-06" db="EMBL/GenBank/DDBJ databases">
        <authorList>
            <person name="Ma L."/>
            <person name="Liu K.-W."/>
            <person name="Li Z."/>
            <person name="Hsiao Y.-Y."/>
            <person name="Qi Y."/>
            <person name="Fu T."/>
            <person name="Tang G."/>
            <person name="Zhang D."/>
            <person name="Sun W.-H."/>
            <person name="Liu D.-K."/>
            <person name="Li Y."/>
            <person name="Chen G.-Z."/>
            <person name="Liu X.-D."/>
            <person name="Liao X.-Y."/>
            <person name="Jiang Y.-T."/>
            <person name="Yu X."/>
            <person name="Hao Y."/>
            <person name="Huang J."/>
            <person name="Zhao X.-W."/>
            <person name="Ke S."/>
            <person name="Chen Y.-Y."/>
            <person name="Wu W.-L."/>
            <person name="Hsu J.-L."/>
            <person name="Lin Y.-F."/>
            <person name="Huang M.-D."/>
            <person name="Li C.-Y."/>
            <person name="Huang L."/>
            <person name="Wang Z.-W."/>
            <person name="Zhao X."/>
            <person name="Zhong W.-Y."/>
            <person name="Peng D.-H."/>
            <person name="Ahmad S."/>
            <person name="Lan S."/>
            <person name="Zhang J.-S."/>
            <person name="Tsai W.-C."/>
            <person name="Van De Peer Y."/>
            <person name="Liu Z.-J."/>
        </authorList>
    </citation>
    <scope>NUCLEOTIDE SEQUENCE</scope>
    <source>
        <strain evidence="2">SCP</strain>
        <tissue evidence="2">Leaves</tissue>
    </source>
</reference>
<protein>
    <submittedName>
        <fullName evidence="2">Uncharacterized protein</fullName>
    </submittedName>
</protein>
<dbReference type="EMBL" id="JAUJYN010000011">
    <property type="protein sequence ID" value="KAK1261077.1"/>
    <property type="molecule type" value="Genomic_DNA"/>
</dbReference>
<feature type="chain" id="PRO_5043720621" evidence="1">
    <location>
        <begin position="24"/>
        <end position="90"/>
    </location>
</feature>
<keyword evidence="1" id="KW-0732">Signal</keyword>